<dbReference type="PANTHER" id="PTHR35043">
    <property type="entry name" value="TRANSCRIPTION FACTOR DOMAIN-CONTAINING PROTEIN"/>
    <property type="match status" value="1"/>
</dbReference>
<name>A0A8E2EJL5_9PEZI</name>
<sequence length="552" mass="63126">MTGNFTENKSVWRPEPTTRGTWNLVSTSIITMALCTWTVVHLNVPGHGEKDKQKWRKAGWLTLGLFAPEMIAWTAYIQFTDSLDLGRHMRAAFKEPEPPALLKQLKNILYKTLTHCLLSYNKPSSEILSDTVDEGDSKTLRRNPWTLVHSYYAIMGGFSMDTSAEEQNFMPDDRTRLTLTSEGVRFLAEQEPHLIPDISAAQIWDKSKANGLAKALVCLQAFWFCVQCAIRVGSGLSLSLIELNTSAHALCAMIIYLFWWDKPLDVEEPSLIEGENMRIPCALMCMSRDLWCCRVKQRLLHPVITRGPIWPGRILPKFEGEGHNNIDLLKLSDLLQKKKSLCMAHGNLKDYEHYLERPSGGICLKHEDTLYGFKFIGYSSGSGSDQSHYLHLKPGDELRWKLAAQAFVRYSAAQIDLKKMFHNRMLRDRAPDWPRLSQRGLTPSFTIAGLIYGGLHLTVWYYEFAKHSEEVLWRVSSMAITVSGIIMIFTDLINSMDRTLPSLFASAIWCLFILLYAFARIFLLVECFLSIRHLPESVYVVPKWSQYFPHFS</sequence>
<feature type="transmembrane region" description="Helical" evidence="1">
    <location>
        <begin position="445"/>
        <end position="464"/>
    </location>
</feature>
<dbReference type="OrthoDB" id="3061561at2759"/>
<evidence type="ECO:0000313" key="3">
    <source>
        <dbReference type="Proteomes" id="UP000250266"/>
    </source>
</evidence>
<keyword evidence="1" id="KW-0472">Membrane</keyword>
<feature type="transmembrane region" description="Helical" evidence="1">
    <location>
        <begin position="20"/>
        <end position="40"/>
    </location>
</feature>
<evidence type="ECO:0000256" key="1">
    <source>
        <dbReference type="SAM" id="Phobius"/>
    </source>
</evidence>
<feature type="transmembrane region" description="Helical" evidence="1">
    <location>
        <begin position="502"/>
        <end position="525"/>
    </location>
</feature>
<evidence type="ECO:0000313" key="2">
    <source>
        <dbReference type="EMBL" id="OCK85225.1"/>
    </source>
</evidence>
<accession>A0A8E2EJL5</accession>
<keyword evidence="3" id="KW-1185">Reference proteome</keyword>
<dbReference type="PANTHER" id="PTHR35043:SF9">
    <property type="match status" value="1"/>
</dbReference>
<organism evidence="2 3">
    <name type="scientific">Lepidopterella palustris CBS 459.81</name>
    <dbReference type="NCBI Taxonomy" id="1314670"/>
    <lineage>
        <taxon>Eukaryota</taxon>
        <taxon>Fungi</taxon>
        <taxon>Dikarya</taxon>
        <taxon>Ascomycota</taxon>
        <taxon>Pezizomycotina</taxon>
        <taxon>Dothideomycetes</taxon>
        <taxon>Pleosporomycetidae</taxon>
        <taxon>Mytilinidiales</taxon>
        <taxon>Argynnaceae</taxon>
        <taxon>Lepidopterella</taxon>
    </lineage>
</organism>
<keyword evidence="1" id="KW-0812">Transmembrane</keyword>
<dbReference type="EMBL" id="KV744822">
    <property type="protein sequence ID" value="OCK85225.1"/>
    <property type="molecule type" value="Genomic_DNA"/>
</dbReference>
<gene>
    <name evidence="2" type="ORF">K432DRAFT_318689</name>
</gene>
<protein>
    <submittedName>
        <fullName evidence="2">Uncharacterized protein</fullName>
    </submittedName>
</protein>
<proteinExistence type="predicted"/>
<dbReference type="AlphaFoldDB" id="A0A8E2EJL5"/>
<feature type="transmembrane region" description="Helical" evidence="1">
    <location>
        <begin position="471"/>
        <end position="490"/>
    </location>
</feature>
<reference evidence="2 3" key="1">
    <citation type="journal article" date="2016" name="Nat. Commun.">
        <title>Ectomycorrhizal ecology is imprinted in the genome of the dominant symbiotic fungus Cenococcum geophilum.</title>
        <authorList>
            <consortium name="DOE Joint Genome Institute"/>
            <person name="Peter M."/>
            <person name="Kohler A."/>
            <person name="Ohm R.A."/>
            <person name="Kuo A."/>
            <person name="Krutzmann J."/>
            <person name="Morin E."/>
            <person name="Arend M."/>
            <person name="Barry K.W."/>
            <person name="Binder M."/>
            <person name="Choi C."/>
            <person name="Clum A."/>
            <person name="Copeland A."/>
            <person name="Grisel N."/>
            <person name="Haridas S."/>
            <person name="Kipfer T."/>
            <person name="LaButti K."/>
            <person name="Lindquist E."/>
            <person name="Lipzen A."/>
            <person name="Maire R."/>
            <person name="Meier B."/>
            <person name="Mihaltcheva S."/>
            <person name="Molinier V."/>
            <person name="Murat C."/>
            <person name="Poggeler S."/>
            <person name="Quandt C.A."/>
            <person name="Sperisen C."/>
            <person name="Tritt A."/>
            <person name="Tisserant E."/>
            <person name="Crous P.W."/>
            <person name="Henrissat B."/>
            <person name="Nehls U."/>
            <person name="Egli S."/>
            <person name="Spatafora J.W."/>
            <person name="Grigoriev I.V."/>
            <person name="Martin F.M."/>
        </authorList>
    </citation>
    <scope>NUCLEOTIDE SEQUENCE [LARGE SCALE GENOMIC DNA]</scope>
    <source>
        <strain evidence="2 3">CBS 459.81</strain>
    </source>
</reference>
<keyword evidence="1" id="KW-1133">Transmembrane helix</keyword>
<dbReference type="Proteomes" id="UP000250266">
    <property type="component" value="Unassembled WGS sequence"/>
</dbReference>
<feature type="transmembrane region" description="Helical" evidence="1">
    <location>
        <begin position="60"/>
        <end position="79"/>
    </location>
</feature>